<name>A0ABP1ECN7_9APHY</name>
<dbReference type="Proteomes" id="UP001497453">
    <property type="component" value="Chromosome 9"/>
</dbReference>
<keyword evidence="2" id="KW-1185">Reference proteome</keyword>
<proteinExistence type="predicted"/>
<evidence type="ECO:0000313" key="1">
    <source>
        <dbReference type="EMBL" id="CAL1717293.1"/>
    </source>
</evidence>
<protein>
    <submittedName>
        <fullName evidence="1">Uncharacterized protein</fullName>
    </submittedName>
</protein>
<evidence type="ECO:0000313" key="2">
    <source>
        <dbReference type="Proteomes" id="UP001497453"/>
    </source>
</evidence>
<sequence length="152" mass="16841">MTVVSESPSGMHHSCAVSNKSSPFYCQSEMPSSYLDLFYPRGFHLDDHIFGYSPSSTSLNGISFKQTSRINVLRLTVDFYDDGDCGDVRLTASRRLIQHSLLIDGPVDYSGAPFIPNPFSVPRSGLRRKLTTPKYSSKNVRGAQVEISNLSN</sequence>
<organism evidence="1 2">
    <name type="scientific">Somion occarium</name>
    <dbReference type="NCBI Taxonomy" id="3059160"/>
    <lineage>
        <taxon>Eukaryota</taxon>
        <taxon>Fungi</taxon>
        <taxon>Dikarya</taxon>
        <taxon>Basidiomycota</taxon>
        <taxon>Agaricomycotina</taxon>
        <taxon>Agaricomycetes</taxon>
        <taxon>Polyporales</taxon>
        <taxon>Cerrenaceae</taxon>
        <taxon>Somion</taxon>
    </lineage>
</organism>
<gene>
    <name evidence="1" type="ORF">GFSPODELE1_LOCUS11150</name>
</gene>
<accession>A0ABP1ECN7</accession>
<dbReference type="EMBL" id="OZ037952">
    <property type="protein sequence ID" value="CAL1717293.1"/>
    <property type="molecule type" value="Genomic_DNA"/>
</dbReference>
<reference evidence="2" key="1">
    <citation type="submission" date="2024-04" db="EMBL/GenBank/DDBJ databases">
        <authorList>
            <person name="Shaw F."/>
            <person name="Minotto A."/>
        </authorList>
    </citation>
    <scope>NUCLEOTIDE SEQUENCE [LARGE SCALE GENOMIC DNA]</scope>
</reference>